<keyword evidence="4 7" id="KW-0067">ATP-binding</keyword>
<comment type="function">
    <text evidence="7">Catalyzes the attachment of glutamate to tRNA(Glu) in a two-step reaction: glutamate is first activated by ATP to form Glu-AMP and then transferred to the acceptor end of tRNA(Glu).</text>
</comment>
<dbReference type="InterPro" id="IPR008925">
    <property type="entry name" value="aa_tRNA-synth_I_cd-bd_sf"/>
</dbReference>
<dbReference type="InterPro" id="IPR020058">
    <property type="entry name" value="Glu/Gln-tRNA-synth_Ib_cat-dom"/>
</dbReference>
<dbReference type="InterPro" id="IPR049940">
    <property type="entry name" value="GluQ/Sye"/>
</dbReference>
<evidence type="ECO:0000256" key="4">
    <source>
        <dbReference type="ARBA" id="ARBA00022840"/>
    </source>
</evidence>
<feature type="short sequence motif" description="'KMSKS' region" evidence="7">
    <location>
        <begin position="261"/>
        <end position="265"/>
    </location>
</feature>
<dbReference type="FunFam" id="3.40.50.620:FF:000045">
    <property type="entry name" value="Glutamate--tRNA ligase, mitochondrial"/>
    <property type="match status" value="1"/>
</dbReference>
<comment type="catalytic activity">
    <reaction evidence="7">
        <text>tRNA(Glu) + L-glutamate + ATP = L-glutamyl-tRNA(Glu) + AMP + diphosphate</text>
        <dbReference type="Rhea" id="RHEA:23540"/>
        <dbReference type="Rhea" id="RHEA-COMP:9663"/>
        <dbReference type="Rhea" id="RHEA-COMP:9680"/>
        <dbReference type="ChEBI" id="CHEBI:29985"/>
        <dbReference type="ChEBI" id="CHEBI:30616"/>
        <dbReference type="ChEBI" id="CHEBI:33019"/>
        <dbReference type="ChEBI" id="CHEBI:78442"/>
        <dbReference type="ChEBI" id="CHEBI:78520"/>
        <dbReference type="ChEBI" id="CHEBI:456215"/>
        <dbReference type="EC" id="6.1.1.17"/>
    </reaction>
</comment>
<dbReference type="SUPFAM" id="SSF52374">
    <property type="entry name" value="Nucleotidylyl transferase"/>
    <property type="match status" value="1"/>
</dbReference>
<evidence type="ECO:0000259" key="8">
    <source>
        <dbReference type="Pfam" id="PF00749"/>
    </source>
</evidence>
<evidence type="ECO:0000256" key="5">
    <source>
        <dbReference type="ARBA" id="ARBA00022917"/>
    </source>
</evidence>
<organism evidence="10 11">
    <name type="scientific">Candidatus Gottesmanbacteria bacterium GW2011_GWC2_39_8</name>
    <dbReference type="NCBI Taxonomy" id="1618450"/>
    <lineage>
        <taxon>Bacteria</taxon>
        <taxon>Candidatus Gottesmaniibacteriota</taxon>
    </lineage>
</organism>
<keyword evidence="5 7" id="KW-0648">Protein biosynthesis</keyword>
<dbReference type="SUPFAM" id="SSF48163">
    <property type="entry name" value="An anticodon-binding domain of class I aminoacyl-tRNA synthetases"/>
    <property type="match status" value="1"/>
</dbReference>
<accession>A0A0G0Q7W0</accession>
<comment type="subunit">
    <text evidence="7">Monomer.</text>
</comment>
<dbReference type="Pfam" id="PF19269">
    <property type="entry name" value="Anticodon_2"/>
    <property type="match status" value="1"/>
</dbReference>
<dbReference type="AlphaFoldDB" id="A0A0G0Q7W0"/>
<dbReference type="InterPro" id="IPR000924">
    <property type="entry name" value="Glu/Gln-tRNA-synth"/>
</dbReference>
<dbReference type="GO" id="GO:0008270">
    <property type="term" value="F:zinc ion binding"/>
    <property type="evidence" value="ECO:0007669"/>
    <property type="project" value="InterPro"/>
</dbReference>
<feature type="short sequence motif" description="'HIGH' region" evidence="7">
    <location>
        <begin position="21"/>
        <end position="31"/>
    </location>
</feature>
<keyword evidence="7" id="KW-0963">Cytoplasm</keyword>
<keyword evidence="3 7" id="KW-0547">Nucleotide-binding</keyword>
<dbReference type="InterPro" id="IPR014729">
    <property type="entry name" value="Rossmann-like_a/b/a_fold"/>
</dbReference>
<dbReference type="InterPro" id="IPR001412">
    <property type="entry name" value="aa-tRNA-synth_I_CS"/>
</dbReference>
<comment type="similarity">
    <text evidence="1 7">Belongs to the class-I aminoacyl-tRNA synthetase family. Glutamate--tRNA ligase type 1 subfamily.</text>
</comment>
<evidence type="ECO:0000259" key="9">
    <source>
        <dbReference type="Pfam" id="PF19269"/>
    </source>
</evidence>
<dbReference type="GO" id="GO:0005524">
    <property type="term" value="F:ATP binding"/>
    <property type="evidence" value="ECO:0007669"/>
    <property type="project" value="UniProtKB-UniRule"/>
</dbReference>
<evidence type="ECO:0000256" key="3">
    <source>
        <dbReference type="ARBA" id="ARBA00022741"/>
    </source>
</evidence>
<evidence type="ECO:0000256" key="2">
    <source>
        <dbReference type="ARBA" id="ARBA00022598"/>
    </source>
</evidence>
<proteinExistence type="inferred from homology"/>
<evidence type="ECO:0000313" key="10">
    <source>
        <dbReference type="EMBL" id="KKR33421.1"/>
    </source>
</evidence>
<dbReference type="PRINTS" id="PR00987">
    <property type="entry name" value="TRNASYNTHGLU"/>
</dbReference>
<dbReference type="InterPro" id="IPR004527">
    <property type="entry name" value="Glu-tRNA-ligase_bac/mito"/>
</dbReference>
<feature type="binding site" evidence="7">
    <location>
        <position position="264"/>
    </location>
    <ligand>
        <name>ATP</name>
        <dbReference type="ChEBI" id="CHEBI:30616"/>
    </ligand>
</feature>
<dbReference type="NCBIfam" id="TIGR00464">
    <property type="entry name" value="gltX_bact"/>
    <property type="match status" value="1"/>
</dbReference>
<dbReference type="HAMAP" id="MF_00022">
    <property type="entry name" value="Glu_tRNA_synth_type1"/>
    <property type="match status" value="1"/>
</dbReference>
<name>A0A0G0Q7W0_9BACT</name>
<dbReference type="GO" id="GO:0000049">
    <property type="term" value="F:tRNA binding"/>
    <property type="evidence" value="ECO:0007669"/>
    <property type="project" value="InterPro"/>
</dbReference>
<dbReference type="Gene3D" id="3.40.50.620">
    <property type="entry name" value="HUPs"/>
    <property type="match status" value="1"/>
</dbReference>
<reference evidence="10 11" key="1">
    <citation type="journal article" date="2015" name="Nature">
        <title>rRNA introns, odd ribosomes, and small enigmatic genomes across a large radiation of phyla.</title>
        <authorList>
            <person name="Brown C.T."/>
            <person name="Hug L.A."/>
            <person name="Thomas B.C."/>
            <person name="Sharon I."/>
            <person name="Castelle C.J."/>
            <person name="Singh A."/>
            <person name="Wilkins M.J."/>
            <person name="Williams K.H."/>
            <person name="Banfield J.F."/>
        </authorList>
    </citation>
    <scope>NUCLEOTIDE SEQUENCE [LARGE SCALE GENOMIC DNA]</scope>
</reference>
<dbReference type="GO" id="GO:0005829">
    <property type="term" value="C:cytosol"/>
    <property type="evidence" value="ECO:0007669"/>
    <property type="project" value="TreeGrafter"/>
</dbReference>
<dbReference type="EC" id="6.1.1.17" evidence="7"/>
<feature type="domain" description="Aminoacyl-tRNA synthetase class I anticodon-binding" evidence="9">
    <location>
        <begin position="356"/>
        <end position="475"/>
    </location>
</feature>
<evidence type="ECO:0000256" key="7">
    <source>
        <dbReference type="HAMAP-Rule" id="MF_00022"/>
    </source>
</evidence>
<dbReference type="InterPro" id="IPR033910">
    <property type="entry name" value="GluRS_core"/>
</dbReference>
<keyword evidence="2 7" id="KW-0436">Ligase</keyword>
<dbReference type="PROSITE" id="PS00178">
    <property type="entry name" value="AA_TRNA_LIGASE_I"/>
    <property type="match status" value="1"/>
</dbReference>
<dbReference type="Proteomes" id="UP000034539">
    <property type="component" value="Unassembled WGS sequence"/>
</dbReference>
<dbReference type="GO" id="GO:0004818">
    <property type="term" value="F:glutamate-tRNA ligase activity"/>
    <property type="evidence" value="ECO:0007669"/>
    <property type="project" value="UniProtKB-UniRule"/>
</dbReference>
<dbReference type="CDD" id="cd00808">
    <property type="entry name" value="GluRS_core"/>
    <property type="match status" value="1"/>
</dbReference>
<comment type="caution">
    <text evidence="7">Lacks conserved residue(s) required for the propagation of feature annotation.</text>
</comment>
<dbReference type="PANTHER" id="PTHR43311">
    <property type="entry name" value="GLUTAMATE--TRNA LIGASE"/>
    <property type="match status" value="1"/>
</dbReference>
<evidence type="ECO:0000313" key="11">
    <source>
        <dbReference type="Proteomes" id="UP000034539"/>
    </source>
</evidence>
<dbReference type="Pfam" id="PF00749">
    <property type="entry name" value="tRNA-synt_1c"/>
    <property type="match status" value="1"/>
</dbReference>
<dbReference type="PANTHER" id="PTHR43311:SF2">
    <property type="entry name" value="GLUTAMATE--TRNA LIGASE, MITOCHONDRIAL-RELATED"/>
    <property type="match status" value="1"/>
</dbReference>
<dbReference type="EMBL" id="LBXN01000017">
    <property type="protein sequence ID" value="KKR33421.1"/>
    <property type="molecule type" value="Genomic_DNA"/>
</dbReference>
<dbReference type="InterPro" id="IPR045462">
    <property type="entry name" value="aa-tRNA-synth_I_cd-bd"/>
</dbReference>
<feature type="domain" description="Glutamyl/glutaminyl-tRNA synthetase class Ib catalytic" evidence="8">
    <location>
        <begin position="14"/>
        <end position="330"/>
    </location>
</feature>
<dbReference type="GO" id="GO:0006424">
    <property type="term" value="P:glutamyl-tRNA aminoacylation"/>
    <property type="evidence" value="ECO:0007669"/>
    <property type="project" value="UniProtKB-UniRule"/>
</dbReference>
<dbReference type="Gene3D" id="1.10.10.350">
    <property type="match status" value="1"/>
</dbReference>
<evidence type="ECO:0000256" key="6">
    <source>
        <dbReference type="ARBA" id="ARBA00023146"/>
    </source>
</evidence>
<evidence type="ECO:0000256" key="1">
    <source>
        <dbReference type="ARBA" id="ARBA00007894"/>
    </source>
</evidence>
<sequence length="476" mass="54754">MIESTHSMNKEITKIRCRVAPSPTGKLHLGTAHTALFNFLFAKHGKGTFILRIDDTDKMRSRKEFEEEIVSSLKWLGIVWDEGPDVGGPYAPYVQSQRSSSYQKYLDKLLQEKKAYYCFCTKEELEEERKEMETKKIPPVYSGKCLKRTNEEISQFEKEGRKAAIRLVNPNKKVTFHDLIRGEITVDSALFGDFVIVRSDGTALLAFAAAVDDIEMKITHAIRGEDFLNLVPRQILIYEALEEKPTEFAHLSFLYAPDKTKLSKRHGATSVSEYKEMGYLKEAMINYLGILGYSMSDGREVFTLEELIADFDISRVQKSAPVFDLNKLNWYNGYYIRKAQRSKLKDQIFNFFNKKYPEEKIEKILPLVVERIKTLKEFEMYADFFFRMPANYEIDLSAKKEILGKTLEALKTVSDWKADIIGAKMQEVATQNGVKNSEYFMTVRVTVTGKKISPPLNESMELLGKEEVLSRIKSLI</sequence>
<dbReference type="InterPro" id="IPR020751">
    <property type="entry name" value="aa-tRNA-synth_I_codon-bd_sub2"/>
</dbReference>
<comment type="subcellular location">
    <subcellularLocation>
        <location evidence="7">Cytoplasm</location>
    </subcellularLocation>
</comment>
<dbReference type="PATRIC" id="fig|1618450.3.peg.472"/>
<comment type="caution">
    <text evidence="10">The sequence shown here is derived from an EMBL/GenBank/DDBJ whole genome shotgun (WGS) entry which is preliminary data.</text>
</comment>
<protein>
    <recommendedName>
        <fullName evidence="7">Glutamate--tRNA ligase</fullName>
        <ecNumber evidence="7">6.1.1.17</ecNumber>
    </recommendedName>
    <alternativeName>
        <fullName evidence="7">Glutamyl-tRNA synthetase</fullName>
        <shortName evidence="7">GluRS</shortName>
    </alternativeName>
</protein>
<keyword evidence="6 7" id="KW-0030">Aminoacyl-tRNA synthetase</keyword>
<gene>
    <name evidence="7" type="primary">gltX</name>
    <name evidence="10" type="ORF">UT63_C0017G0012</name>
</gene>